<keyword evidence="1" id="KW-0472">Membrane</keyword>
<keyword evidence="3" id="KW-1185">Reference proteome</keyword>
<dbReference type="OrthoDB" id="5363722at2"/>
<dbReference type="AlphaFoldDB" id="A0A128EJG4"/>
<organism evidence="2 3">
    <name type="scientific">Campylobacter geochelonis</name>
    <dbReference type="NCBI Taxonomy" id="1780362"/>
    <lineage>
        <taxon>Bacteria</taxon>
        <taxon>Pseudomonadati</taxon>
        <taxon>Campylobacterota</taxon>
        <taxon>Epsilonproteobacteria</taxon>
        <taxon>Campylobacterales</taxon>
        <taxon>Campylobacteraceae</taxon>
        <taxon>Campylobacter</taxon>
    </lineage>
</organism>
<accession>A0A128EJG4</accession>
<name>A0A128EJG4_9BACT</name>
<evidence type="ECO:0000313" key="2">
    <source>
        <dbReference type="EMBL" id="CZE48691.1"/>
    </source>
</evidence>
<dbReference type="RefSeq" id="WP_075540429.1">
    <property type="nucleotide sequence ID" value="NZ_CP053844.1"/>
</dbReference>
<feature type="transmembrane region" description="Helical" evidence="1">
    <location>
        <begin position="39"/>
        <end position="58"/>
    </location>
</feature>
<keyword evidence="1" id="KW-1133">Transmembrane helix</keyword>
<sequence length="169" mass="19847">MNTTIWCTTLMRHFINFMSDFFPNIEIYANANKMPELCAFYFSYTWAVCAFVLIWYIYRLPRINKDAREYFGIGEFKGKGIFKEKFIPVANGGINGFALWVFSILFFGFAVYINFSGHLVDSTIGRWMFDRFGILLVAVFQNLAVVMVFFAMIYKIIDTINLNRLKKYL</sequence>
<dbReference type="EMBL" id="FIZP01000010">
    <property type="protein sequence ID" value="CZE48691.1"/>
    <property type="molecule type" value="Genomic_DNA"/>
</dbReference>
<dbReference type="Proteomes" id="UP000069632">
    <property type="component" value="Unassembled WGS sequence"/>
</dbReference>
<gene>
    <name evidence="2" type="ORF">ERS672216_01546</name>
</gene>
<feature type="transmembrane region" description="Helical" evidence="1">
    <location>
        <begin position="86"/>
        <end position="112"/>
    </location>
</feature>
<evidence type="ECO:0000313" key="3">
    <source>
        <dbReference type="Proteomes" id="UP000069632"/>
    </source>
</evidence>
<proteinExistence type="predicted"/>
<feature type="transmembrane region" description="Helical" evidence="1">
    <location>
        <begin position="132"/>
        <end position="157"/>
    </location>
</feature>
<keyword evidence="1" id="KW-0812">Transmembrane</keyword>
<protein>
    <submittedName>
        <fullName evidence="2">Uncharacterized protein</fullName>
    </submittedName>
</protein>
<reference evidence="2 3" key="1">
    <citation type="submission" date="2016-02" db="EMBL/GenBank/DDBJ databases">
        <authorList>
            <consortium name="Pathogen Informatics"/>
        </authorList>
    </citation>
    <scope>NUCLEOTIDE SEQUENCE [LARGE SCALE GENOMIC DNA]</scope>
    <source>
        <strain evidence="2 3">RC20</strain>
    </source>
</reference>
<evidence type="ECO:0000256" key="1">
    <source>
        <dbReference type="SAM" id="Phobius"/>
    </source>
</evidence>